<dbReference type="Gene3D" id="1.10.238.160">
    <property type="match status" value="1"/>
</dbReference>
<sequence>MVEYMFMPIPEVERATGLGKTKIYDSLNPESDGFDPDFPKPVVLSRRCVRWRSDEIQGWLDKKSATSRDYGSLERKVQAQAAAKASVAAKRKNTKTNELAGQG</sequence>
<dbReference type="STRING" id="281362.AT959_08630"/>
<evidence type="ECO:0000313" key="1">
    <source>
        <dbReference type="EMBL" id="KXB30785.1"/>
    </source>
</evidence>
<reference evidence="1 2" key="1">
    <citation type="submission" date="2015-12" db="EMBL/GenBank/DDBJ databases">
        <title>Nitrous oxide reduction kinetics distinguish bacteria harboring typical versus atypical NosZ.</title>
        <authorList>
            <person name="Yoon S."/>
            <person name="Nissen S."/>
            <person name="Park D."/>
            <person name="Sanford R.A."/>
            <person name="Loeffler F.E."/>
        </authorList>
    </citation>
    <scope>NUCLEOTIDE SEQUENCE [LARGE SCALE GENOMIC DNA]</scope>
    <source>
        <strain evidence="1 2">ATCC BAA-841</strain>
    </source>
</reference>
<dbReference type="EMBL" id="LODL01000019">
    <property type="protein sequence ID" value="KXB30785.1"/>
    <property type="molecule type" value="Genomic_DNA"/>
</dbReference>
<name>A0A133XIK8_9RHOO</name>
<dbReference type="PANTHER" id="PTHR36154">
    <property type="entry name" value="DNA-BINDING TRANSCRIPTIONAL ACTIVATOR ALPA"/>
    <property type="match status" value="1"/>
</dbReference>
<proteinExistence type="predicted"/>
<dbReference type="Proteomes" id="UP000070186">
    <property type="component" value="Unassembled WGS sequence"/>
</dbReference>
<dbReference type="RefSeq" id="WP_066882583.1">
    <property type="nucleotide sequence ID" value="NZ_LODL01000019.1"/>
</dbReference>
<dbReference type="AlphaFoldDB" id="A0A133XIK8"/>
<evidence type="ECO:0000313" key="2">
    <source>
        <dbReference type="Proteomes" id="UP000070186"/>
    </source>
</evidence>
<gene>
    <name evidence="1" type="ORF">AT959_08630</name>
</gene>
<protein>
    <recommendedName>
        <fullName evidence="3">AlpA family transcriptional regulator</fullName>
    </recommendedName>
</protein>
<keyword evidence="2" id="KW-1185">Reference proteome</keyword>
<dbReference type="Pfam" id="PF05930">
    <property type="entry name" value="Phage_AlpA"/>
    <property type="match status" value="1"/>
</dbReference>
<organism evidence="1 2">
    <name type="scientific">Dechloromonas denitrificans</name>
    <dbReference type="NCBI Taxonomy" id="281362"/>
    <lineage>
        <taxon>Bacteria</taxon>
        <taxon>Pseudomonadati</taxon>
        <taxon>Pseudomonadota</taxon>
        <taxon>Betaproteobacteria</taxon>
        <taxon>Rhodocyclales</taxon>
        <taxon>Azonexaceae</taxon>
        <taxon>Dechloromonas</taxon>
    </lineage>
</organism>
<comment type="caution">
    <text evidence="1">The sequence shown here is derived from an EMBL/GenBank/DDBJ whole genome shotgun (WGS) entry which is preliminary data.</text>
</comment>
<accession>A0A133XIK8</accession>
<dbReference type="InterPro" id="IPR010260">
    <property type="entry name" value="AlpA"/>
</dbReference>
<dbReference type="InterPro" id="IPR052931">
    <property type="entry name" value="Prophage_regulatory_activator"/>
</dbReference>
<dbReference type="PANTHER" id="PTHR36154:SF1">
    <property type="entry name" value="DNA-BINDING TRANSCRIPTIONAL ACTIVATOR ALPA"/>
    <property type="match status" value="1"/>
</dbReference>
<evidence type="ECO:0008006" key="3">
    <source>
        <dbReference type="Google" id="ProtNLM"/>
    </source>
</evidence>